<dbReference type="Proteomes" id="UP001202180">
    <property type="component" value="Unassembled WGS sequence"/>
</dbReference>
<gene>
    <name evidence="2" type="ORF">M0L20_11600</name>
</gene>
<reference evidence="2 3" key="1">
    <citation type="submission" date="2022-04" db="EMBL/GenBank/DDBJ databases">
        <title>Spirosoma sp. strain RP8 genome sequencing and assembly.</title>
        <authorList>
            <person name="Jung Y."/>
        </authorList>
    </citation>
    <scope>NUCLEOTIDE SEQUENCE [LARGE SCALE GENOMIC DNA]</scope>
    <source>
        <strain evidence="2 3">RP8</strain>
    </source>
</reference>
<dbReference type="EMBL" id="JALPRF010000002">
    <property type="protein sequence ID" value="MCK8492499.1"/>
    <property type="molecule type" value="Genomic_DNA"/>
</dbReference>
<proteinExistence type="predicted"/>
<keyword evidence="1" id="KW-0472">Membrane</keyword>
<feature type="transmembrane region" description="Helical" evidence="1">
    <location>
        <begin position="200"/>
        <end position="222"/>
    </location>
</feature>
<evidence type="ECO:0000313" key="2">
    <source>
        <dbReference type="EMBL" id="MCK8492499.1"/>
    </source>
</evidence>
<feature type="transmembrane region" description="Helical" evidence="1">
    <location>
        <begin position="165"/>
        <end position="188"/>
    </location>
</feature>
<keyword evidence="1" id="KW-1133">Transmembrane helix</keyword>
<feature type="transmembrane region" description="Helical" evidence="1">
    <location>
        <begin position="139"/>
        <end position="159"/>
    </location>
</feature>
<name>A0ABT0HK05_9BACT</name>
<organism evidence="2 3">
    <name type="scientific">Spirosoma liriopis</name>
    <dbReference type="NCBI Taxonomy" id="2937440"/>
    <lineage>
        <taxon>Bacteria</taxon>
        <taxon>Pseudomonadati</taxon>
        <taxon>Bacteroidota</taxon>
        <taxon>Cytophagia</taxon>
        <taxon>Cytophagales</taxon>
        <taxon>Cytophagaceae</taxon>
        <taxon>Spirosoma</taxon>
    </lineage>
</organism>
<evidence type="ECO:0000313" key="3">
    <source>
        <dbReference type="Proteomes" id="UP001202180"/>
    </source>
</evidence>
<keyword evidence="3" id="KW-1185">Reference proteome</keyword>
<evidence type="ECO:0000256" key="1">
    <source>
        <dbReference type="SAM" id="Phobius"/>
    </source>
</evidence>
<feature type="transmembrane region" description="Helical" evidence="1">
    <location>
        <begin position="12"/>
        <end position="31"/>
    </location>
</feature>
<evidence type="ECO:0008006" key="4">
    <source>
        <dbReference type="Google" id="ProtNLM"/>
    </source>
</evidence>
<keyword evidence="1" id="KW-0812">Transmembrane</keyword>
<sequence length="230" mass="24574">MFFTFWRKGSVVAILAIAMLSGCGPAHYAYFQPQRNAISHSRVSPISDKITEEADTLVPQIATISSGESTLDSPVTTAASATSFTTPTARAKFTVDATHHRNPDSYHTRRSRGWFRSLPLGHVAPRTHMIDRNSAGRKTYALALVALGVAALSLGSLFVVSSGTLMWVLSLTLPLTATLLGTASLTTIKRNQDRYRGKGWAMAAIMLGTGVLGLALVALAAISTSELISR</sequence>
<dbReference type="RefSeq" id="WP_248477101.1">
    <property type="nucleotide sequence ID" value="NZ_JALPRF010000002.1"/>
</dbReference>
<protein>
    <recommendedName>
        <fullName evidence="4">DUF4190 domain-containing protein</fullName>
    </recommendedName>
</protein>
<comment type="caution">
    <text evidence="2">The sequence shown here is derived from an EMBL/GenBank/DDBJ whole genome shotgun (WGS) entry which is preliminary data.</text>
</comment>
<accession>A0ABT0HK05</accession>
<dbReference type="PROSITE" id="PS51257">
    <property type="entry name" value="PROKAR_LIPOPROTEIN"/>
    <property type="match status" value="1"/>
</dbReference>